<dbReference type="InterPro" id="IPR009057">
    <property type="entry name" value="Homeodomain-like_sf"/>
</dbReference>
<gene>
    <name evidence="9" type="ORF">PXEA_LOCUS26136</name>
</gene>
<comment type="similarity">
    <text evidence="2">Belongs to the TALE/IRO homeobox family.</text>
</comment>
<organism evidence="9 10">
    <name type="scientific">Protopolystoma xenopodis</name>
    <dbReference type="NCBI Taxonomy" id="117903"/>
    <lineage>
        <taxon>Eukaryota</taxon>
        <taxon>Metazoa</taxon>
        <taxon>Spiralia</taxon>
        <taxon>Lophotrochozoa</taxon>
        <taxon>Platyhelminthes</taxon>
        <taxon>Monogenea</taxon>
        <taxon>Polyopisthocotylea</taxon>
        <taxon>Polystomatidea</taxon>
        <taxon>Polystomatidae</taxon>
        <taxon>Protopolystoma</taxon>
    </lineage>
</organism>
<proteinExistence type="inferred from homology"/>
<dbReference type="CDD" id="cd00086">
    <property type="entry name" value="homeodomain"/>
    <property type="match status" value="1"/>
</dbReference>
<name>A0A3S5BP19_9PLAT</name>
<feature type="region of interest" description="Disordered" evidence="7">
    <location>
        <begin position="338"/>
        <end position="380"/>
    </location>
</feature>
<dbReference type="PANTHER" id="PTHR11211:SF40">
    <property type="entry name" value="MIRROR, ISOFORM C"/>
    <property type="match status" value="1"/>
</dbReference>
<sequence length="412" mass="45465">MVFHLTWLFYINYLPCIDSSIPYQAYIIWAFLLYFPTRLDVMGNPRAMKKTATRETTNMLKAWLKEHRRNPYPTKGEKIMLAVITRMNLTQVSTWFANARRRLKKENKMTWIPRHRHDTHGASSSVAAGPDNRNGISSSGANCNGNGFTCQPARPMPLLPYSQRYDHEMGMDSDEFADLQEDIDRVSEPRPLSSSTVTFGQVDHGYVLAESEALSPSRTHRFPSSTGLDLVSYDLATEARHNMQKFNPPNSSYSTQATTVISCHPAPAACKGDQVSFCEDGQLLNATLLPCHCEPGFDGQINQLNRFEKFATRFSPPTMVTQSPTDPHQLPLSIAHVPGILSNPPPSSTKSPFTSYPALSPLSGQTLPAPPNNSHLPSGPSSTLFSAAAAAAAALAMQNVAAIQHRQYNQDG</sequence>
<feature type="domain" description="Homeobox" evidence="8">
    <location>
        <begin position="43"/>
        <end position="106"/>
    </location>
</feature>
<evidence type="ECO:0000256" key="1">
    <source>
        <dbReference type="ARBA" id="ARBA00004123"/>
    </source>
</evidence>
<evidence type="ECO:0000259" key="8">
    <source>
        <dbReference type="PROSITE" id="PS50071"/>
    </source>
</evidence>
<dbReference type="PROSITE" id="PS00027">
    <property type="entry name" value="HOMEOBOX_1"/>
    <property type="match status" value="1"/>
</dbReference>
<dbReference type="Gene3D" id="1.10.10.60">
    <property type="entry name" value="Homeodomain-like"/>
    <property type="match status" value="1"/>
</dbReference>
<reference evidence="9" key="1">
    <citation type="submission" date="2018-11" db="EMBL/GenBank/DDBJ databases">
        <authorList>
            <consortium name="Pathogen Informatics"/>
        </authorList>
    </citation>
    <scope>NUCLEOTIDE SEQUENCE</scope>
</reference>
<dbReference type="GO" id="GO:0000978">
    <property type="term" value="F:RNA polymerase II cis-regulatory region sequence-specific DNA binding"/>
    <property type="evidence" value="ECO:0007669"/>
    <property type="project" value="TreeGrafter"/>
</dbReference>
<feature type="compositionally biased region" description="Polar residues" evidence="7">
    <location>
        <begin position="362"/>
        <end position="380"/>
    </location>
</feature>
<keyword evidence="10" id="KW-1185">Reference proteome</keyword>
<dbReference type="PANTHER" id="PTHR11211">
    <property type="entry name" value="IROQUOIS-CLASS HOMEODOMAIN PROTEIN IRX"/>
    <property type="match status" value="1"/>
</dbReference>
<accession>A0A3S5BP19</accession>
<feature type="compositionally biased region" description="Low complexity" evidence="7">
    <location>
        <begin position="348"/>
        <end position="357"/>
    </location>
</feature>
<dbReference type="InterPro" id="IPR001356">
    <property type="entry name" value="HD"/>
</dbReference>
<dbReference type="SUPFAM" id="SSF46689">
    <property type="entry name" value="Homeodomain-like"/>
    <property type="match status" value="1"/>
</dbReference>
<keyword evidence="4 6" id="KW-0371">Homeobox</keyword>
<protein>
    <recommendedName>
        <fullName evidence="8">Homeobox domain-containing protein</fullName>
    </recommendedName>
</protein>
<comment type="caution">
    <text evidence="9">The sequence shown here is derived from an EMBL/GenBank/DDBJ whole genome shotgun (WGS) entry which is preliminary data.</text>
</comment>
<feature type="DNA-binding region" description="Homeobox" evidence="6">
    <location>
        <begin position="45"/>
        <end position="107"/>
    </location>
</feature>
<dbReference type="GO" id="GO:0030182">
    <property type="term" value="P:neuron differentiation"/>
    <property type="evidence" value="ECO:0007669"/>
    <property type="project" value="TreeGrafter"/>
</dbReference>
<evidence type="ECO:0000313" key="9">
    <source>
        <dbReference type="EMBL" id="VEL32696.1"/>
    </source>
</evidence>
<evidence type="ECO:0000256" key="7">
    <source>
        <dbReference type="SAM" id="MobiDB-lite"/>
    </source>
</evidence>
<dbReference type="InterPro" id="IPR008422">
    <property type="entry name" value="KN_HD"/>
</dbReference>
<dbReference type="InterPro" id="IPR017970">
    <property type="entry name" value="Homeobox_CS"/>
</dbReference>
<evidence type="ECO:0000256" key="6">
    <source>
        <dbReference type="PROSITE-ProRule" id="PRU00108"/>
    </source>
</evidence>
<dbReference type="Pfam" id="PF05920">
    <property type="entry name" value="Homeobox_KN"/>
    <property type="match status" value="1"/>
</dbReference>
<keyword evidence="3 6" id="KW-0238">DNA-binding</keyword>
<dbReference type="GO" id="GO:0048468">
    <property type="term" value="P:cell development"/>
    <property type="evidence" value="ECO:0007669"/>
    <property type="project" value="TreeGrafter"/>
</dbReference>
<dbReference type="GO" id="GO:0005634">
    <property type="term" value="C:nucleus"/>
    <property type="evidence" value="ECO:0007669"/>
    <property type="project" value="UniProtKB-SubCell"/>
</dbReference>
<dbReference type="EMBL" id="CAAALY010244529">
    <property type="protein sequence ID" value="VEL32696.1"/>
    <property type="molecule type" value="Genomic_DNA"/>
</dbReference>
<dbReference type="GO" id="GO:0000981">
    <property type="term" value="F:DNA-binding transcription factor activity, RNA polymerase II-specific"/>
    <property type="evidence" value="ECO:0007669"/>
    <property type="project" value="InterPro"/>
</dbReference>
<dbReference type="AlphaFoldDB" id="A0A3S5BP19"/>
<dbReference type="Proteomes" id="UP000784294">
    <property type="component" value="Unassembled WGS sequence"/>
</dbReference>
<evidence type="ECO:0000256" key="2">
    <source>
        <dbReference type="ARBA" id="ARBA00008446"/>
    </source>
</evidence>
<dbReference type="PROSITE" id="PS50071">
    <property type="entry name" value="HOMEOBOX_2"/>
    <property type="match status" value="1"/>
</dbReference>
<dbReference type="FunFam" id="1.10.10.60:FF:000003">
    <property type="entry name" value="Iroquois-class homeobox protein IRX"/>
    <property type="match status" value="1"/>
</dbReference>
<dbReference type="SMART" id="SM00389">
    <property type="entry name" value="HOX"/>
    <property type="match status" value="1"/>
</dbReference>
<feature type="region of interest" description="Disordered" evidence="7">
    <location>
        <begin position="116"/>
        <end position="140"/>
    </location>
</feature>
<evidence type="ECO:0000256" key="3">
    <source>
        <dbReference type="ARBA" id="ARBA00023125"/>
    </source>
</evidence>
<comment type="subcellular location">
    <subcellularLocation>
        <location evidence="1 6">Nucleus</location>
    </subcellularLocation>
</comment>
<keyword evidence="5 6" id="KW-0539">Nucleus</keyword>
<evidence type="ECO:0000256" key="4">
    <source>
        <dbReference type="ARBA" id="ARBA00023155"/>
    </source>
</evidence>
<evidence type="ECO:0000256" key="5">
    <source>
        <dbReference type="ARBA" id="ARBA00023242"/>
    </source>
</evidence>
<dbReference type="OrthoDB" id="5399138at2759"/>
<evidence type="ECO:0000313" key="10">
    <source>
        <dbReference type="Proteomes" id="UP000784294"/>
    </source>
</evidence>